<comment type="caution">
    <text evidence="2">The sequence shown here is derived from an EMBL/GenBank/DDBJ whole genome shotgun (WGS) entry which is preliminary data.</text>
</comment>
<dbReference type="NCBIfam" id="TIGR01409">
    <property type="entry name" value="TAT_signal_seq"/>
    <property type="match status" value="1"/>
</dbReference>
<dbReference type="InterPro" id="IPR019546">
    <property type="entry name" value="TAT_signal_bac_arc"/>
</dbReference>
<evidence type="ECO:0008006" key="4">
    <source>
        <dbReference type="Google" id="ProtNLM"/>
    </source>
</evidence>
<name>A0ABP9RVA5_9GAMM</name>
<organism evidence="2 3">
    <name type="scientific">Ferrimonas gelatinilytica</name>
    <dbReference type="NCBI Taxonomy" id="1255257"/>
    <lineage>
        <taxon>Bacteria</taxon>
        <taxon>Pseudomonadati</taxon>
        <taxon>Pseudomonadota</taxon>
        <taxon>Gammaproteobacteria</taxon>
        <taxon>Alteromonadales</taxon>
        <taxon>Ferrimonadaceae</taxon>
        <taxon>Ferrimonas</taxon>
    </lineage>
</organism>
<accession>A0ABP9RVA5</accession>
<dbReference type="InterPro" id="IPR014177">
    <property type="entry name" value="Formate_DH_TAT-contain"/>
</dbReference>
<dbReference type="RefSeq" id="WP_345315246.1">
    <property type="nucleotide sequence ID" value="NZ_BAABLF010000004.1"/>
</dbReference>
<evidence type="ECO:0000313" key="2">
    <source>
        <dbReference type="EMBL" id="GAA5186723.1"/>
    </source>
</evidence>
<dbReference type="PROSITE" id="PS51318">
    <property type="entry name" value="TAT"/>
    <property type="match status" value="1"/>
</dbReference>
<sequence>MQDRQPRKDRRAALKALGLGAGAVALGSKAVHASPRDVEVASDAKPQGYRETEHILSYYATARNS</sequence>
<dbReference type="PIRSF" id="PIRSF036704">
    <property type="entry name" value="UCP036704"/>
    <property type="match status" value="1"/>
</dbReference>
<keyword evidence="1" id="KW-0732">Signal</keyword>
<evidence type="ECO:0000313" key="3">
    <source>
        <dbReference type="Proteomes" id="UP001501600"/>
    </source>
</evidence>
<keyword evidence="3" id="KW-1185">Reference proteome</keyword>
<gene>
    <name evidence="2" type="ORF">GCM10025772_02770</name>
</gene>
<dbReference type="InterPro" id="IPR006311">
    <property type="entry name" value="TAT_signal"/>
</dbReference>
<dbReference type="Proteomes" id="UP001501600">
    <property type="component" value="Unassembled WGS sequence"/>
</dbReference>
<dbReference type="NCBIfam" id="TIGR02811">
    <property type="entry name" value="formate_TAT"/>
    <property type="match status" value="1"/>
</dbReference>
<proteinExistence type="predicted"/>
<dbReference type="EMBL" id="BAABLF010000004">
    <property type="protein sequence ID" value="GAA5186723.1"/>
    <property type="molecule type" value="Genomic_DNA"/>
</dbReference>
<protein>
    <recommendedName>
        <fullName evidence="4">Formate dehydrogenase region TAT target</fullName>
    </recommendedName>
</protein>
<evidence type="ECO:0000256" key="1">
    <source>
        <dbReference type="ARBA" id="ARBA00022729"/>
    </source>
</evidence>
<reference evidence="3" key="1">
    <citation type="journal article" date="2019" name="Int. J. Syst. Evol. Microbiol.">
        <title>The Global Catalogue of Microorganisms (GCM) 10K type strain sequencing project: providing services to taxonomists for standard genome sequencing and annotation.</title>
        <authorList>
            <consortium name="The Broad Institute Genomics Platform"/>
            <consortium name="The Broad Institute Genome Sequencing Center for Infectious Disease"/>
            <person name="Wu L."/>
            <person name="Ma J."/>
        </authorList>
    </citation>
    <scope>NUCLEOTIDE SEQUENCE [LARGE SCALE GENOMIC DNA]</scope>
    <source>
        <strain evidence="3">JCM 18720</strain>
    </source>
</reference>